<organism evidence="2 3">
    <name type="scientific">Tremella mesenterica</name>
    <name type="common">Jelly fungus</name>
    <dbReference type="NCBI Taxonomy" id="5217"/>
    <lineage>
        <taxon>Eukaryota</taxon>
        <taxon>Fungi</taxon>
        <taxon>Dikarya</taxon>
        <taxon>Basidiomycota</taxon>
        <taxon>Agaricomycotina</taxon>
        <taxon>Tremellomycetes</taxon>
        <taxon>Tremellales</taxon>
        <taxon>Tremellaceae</taxon>
        <taxon>Tremella</taxon>
    </lineage>
</organism>
<keyword evidence="3" id="KW-1185">Reference proteome</keyword>
<dbReference type="InParanoid" id="A0A4Q1BP61"/>
<feature type="region of interest" description="Disordered" evidence="1">
    <location>
        <begin position="230"/>
        <end position="267"/>
    </location>
</feature>
<gene>
    <name evidence="2" type="ORF">M231_03027</name>
</gene>
<comment type="caution">
    <text evidence="2">The sequence shown here is derived from an EMBL/GenBank/DDBJ whole genome shotgun (WGS) entry which is preliminary data.</text>
</comment>
<dbReference type="AlphaFoldDB" id="A0A4Q1BP61"/>
<proteinExistence type="predicted"/>
<accession>A0A4Q1BP61</accession>
<feature type="compositionally biased region" description="Low complexity" evidence="1">
    <location>
        <begin position="19"/>
        <end position="29"/>
    </location>
</feature>
<dbReference type="EMBL" id="SDIL01000028">
    <property type="protein sequence ID" value="RXK39673.1"/>
    <property type="molecule type" value="Genomic_DNA"/>
</dbReference>
<protein>
    <submittedName>
        <fullName evidence="2">Uncharacterized protein</fullName>
    </submittedName>
</protein>
<feature type="region of interest" description="Disordered" evidence="1">
    <location>
        <begin position="162"/>
        <end position="181"/>
    </location>
</feature>
<feature type="region of interest" description="Disordered" evidence="1">
    <location>
        <begin position="18"/>
        <end position="47"/>
    </location>
</feature>
<reference evidence="2 3" key="1">
    <citation type="submission" date="2016-06" db="EMBL/GenBank/DDBJ databases">
        <title>Evolution of pathogenesis and genome organization in the Tremellales.</title>
        <authorList>
            <person name="Cuomo C."/>
            <person name="Litvintseva A."/>
            <person name="Heitman J."/>
            <person name="Chen Y."/>
            <person name="Sun S."/>
            <person name="Springer D."/>
            <person name="Dromer F."/>
            <person name="Young S."/>
            <person name="Zeng Q."/>
            <person name="Chapman S."/>
            <person name="Gujja S."/>
            <person name="Saif S."/>
            <person name="Birren B."/>
        </authorList>
    </citation>
    <scope>NUCLEOTIDE SEQUENCE [LARGE SCALE GENOMIC DNA]</scope>
    <source>
        <strain evidence="2 3">ATCC 28783</strain>
    </source>
</reference>
<dbReference type="Proteomes" id="UP000289152">
    <property type="component" value="Unassembled WGS sequence"/>
</dbReference>
<name>A0A4Q1BP61_TREME</name>
<evidence type="ECO:0000313" key="2">
    <source>
        <dbReference type="EMBL" id="RXK39673.1"/>
    </source>
</evidence>
<dbReference type="VEuPathDB" id="FungiDB:TREMEDRAFT_65356"/>
<evidence type="ECO:0000313" key="3">
    <source>
        <dbReference type="Proteomes" id="UP000289152"/>
    </source>
</evidence>
<evidence type="ECO:0000256" key="1">
    <source>
        <dbReference type="SAM" id="MobiDB-lite"/>
    </source>
</evidence>
<sequence>MAAGRAASRVASTGFSIASSVSRSTRTSVLPTFTRSQGGGGTRNRSARRILDHVSGASDLLADGFSRLNPPDELEDDSVFSDALSVGLSSAQSFFAASPLPKKALRNASSVVSALKLARNVMASAPAISSYLGSGNEAYDNDNESEVTPLKKSRYNAAWKVSSTRPPSTIPRTISNTGVSSSKPASAFRVSIMKDPWGQNMSQFTPTDYHFQSNPSHGPSSAVSSSIFTAFADPPQSPNGDLSDERTSTGGRYTGADTGYSGPIPSIHINGKELPPSCLTTGEHSLTLNVSYNDTLPPEAWSCALCGRLPDWTRSDLRELDQVRRTHWVSAQSYYSTNGYFLGINVSVWVGDDQEIGPQYTKSNFEDAYPTEIEADNDATLYE</sequence>